<dbReference type="Gene3D" id="3.30.70.1070">
    <property type="entry name" value="Sporulation related repeat"/>
    <property type="match status" value="1"/>
</dbReference>
<reference evidence="3" key="1">
    <citation type="journal article" date="2014" name="Int. J. Syst. Evol. Microbiol.">
        <title>Complete genome sequence of Corynebacterium casei LMG S-19264T (=DSM 44701T), isolated from a smear-ripened cheese.</title>
        <authorList>
            <consortium name="US DOE Joint Genome Institute (JGI-PGF)"/>
            <person name="Walter F."/>
            <person name="Albersmeier A."/>
            <person name="Kalinowski J."/>
            <person name="Ruckert C."/>
        </authorList>
    </citation>
    <scope>NUCLEOTIDE SEQUENCE</scope>
    <source>
        <strain evidence="3">JCM 13919</strain>
    </source>
</reference>
<accession>A0A917NBC0</accession>
<proteinExistence type="predicted"/>
<feature type="chain" id="PRO_5036965672" description="SPOR domain-containing protein" evidence="1">
    <location>
        <begin position="20"/>
        <end position="175"/>
    </location>
</feature>
<evidence type="ECO:0000313" key="4">
    <source>
        <dbReference type="Proteomes" id="UP000630149"/>
    </source>
</evidence>
<dbReference type="OrthoDB" id="5653957at2"/>
<feature type="domain" description="SPOR" evidence="2">
    <location>
        <begin position="93"/>
        <end position="157"/>
    </location>
</feature>
<dbReference type="Proteomes" id="UP000630149">
    <property type="component" value="Unassembled WGS sequence"/>
</dbReference>
<evidence type="ECO:0000259" key="2">
    <source>
        <dbReference type="Pfam" id="PF05036"/>
    </source>
</evidence>
<dbReference type="InterPro" id="IPR036680">
    <property type="entry name" value="SPOR-like_sf"/>
</dbReference>
<dbReference type="InterPro" id="IPR007730">
    <property type="entry name" value="SPOR-like_dom"/>
</dbReference>
<comment type="caution">
    <text evidence="3">The sequence shown here is derived from an EMBL/GenBank/DDBJ whole genome shotgun (WGS) entry which is preliminary data.</text>
</comment>
<dbReference type="EMBL" id="BMOB01000005">
    <property type="protein sequence ID" value="GGI85329.1"/>
    <property type="molecule type" value="Genomic_DNA"/>
</dbReference>
<reference evidence="3" key="2">
    <citation type="submission" date="2020-09" db="EMBL/GenBank/DDBJ databases">
        <authorList>
            <person name="Sun Q."/>
            <person name="Ohkuma M."/>
        </authorList>
    </citation>
    <scope>NUCLEOTIDE SEQUENCE</scope>
    <source>
        <strain evidence="3">JCM 13919</strain>
    </source>
</reference>
<protein>
    <recommendedName>
        <fullName evidence="2">SPOR domain-containing protein</fullName>
    </recommendedName>
</protein>
<gene>
    <name evidence="3" type="ORF">GCM10007966_12450</name>
</gene>
<dbReference type="RefSeq" id="WP_131776667.1">
    <property type="nucleotide sequence ID" value="NZ_BMOB01000005.1"/>
</dbReference>
<dbReference type="GO" id="GO:0042834">
    <property type="term" value="F:peptidoglycan binding"/>
    <property type="evidence" value="ECO:0007669"/>
    <property type="project" value="InterPro"/>
</dbReference>
<dbReference type="AlphaFoldDB" id="A0A917NBC0"/>
<dbReference type="Pfam" id="PF05036">
    <property type="entry name" value="SPOR"/>
    <property type="match status" value="1"/>
</dbReference>
<feature type="signal peptide" evidence="1">
    <location>
        <begin position="1"/>
        <end position="19"/>
    </location>
</feature>
<organism evidence="3 4">
    <name type="scientific">Legionella impletisoli</name>
    <dbReference type="NCBI Taxonomy" id="343510"/>
    <lineage>
        <taxon>Bacteria</taxon>
        <taxon>Pseudomonadati</taxon>
        <taxon>Pseudomonadota</taxon>
        <taxon>Gammaproteobacteria</taxon>
        <taxon>Legionellales</taxon>
        <taxon>Legionellaceae</taxon>
        <taxon>Legionella</taxon>
    </lineage>
</organism>
<evidence type="ECO:0000313" key="3">
    <source>
        <dbReference type="EMBL" id="GGI85329.1"/>
    </source>
</evidence>
<evidence type="ECO:0000256" key="1">
    <source>
        <dbReference type="SAM" id="SignalP"/>
    </source>
</evidence>
<sequence>MWNKIRVITMVGTALILNACTSYNPHGYMNYQTYTWNGEPLYPESYDASYTYRDYEREKKPVVVPETYHVGAYHSPARAKDRDRNWVQSQNPSNYTIELAEGDKASKVASKLVKAPKNDRRAQVKYEQNGTTRYKGVYGSYPSYEAAQQALKTLPEEVREGAKIESWGSVQRVAD</sequence>
<keyword evidence="1" id="KW-0732">Signal</keyword>
<name>A0A917NBC0_9GAMM</name>
<keyword evidence="4" id="KW-1185">Reference proteome</keyword>